<name>W4HDL7_APHAT</name>
<dbReference type="OrthoDB" id="129077at2759"/>
<sequence length="124" mass="13842">MTAVLTVRANGDKLPILFVIRGAPGGRIETSELPLFPRGHVYAVQQKGWMDNTVWNITCGRCLQTTCPTTPLSYSTTSRLMSTMTPTVLFTRSWVACFVPFPPKPRHFVSHLVTVFGVMAPFKR</sequence>
<protein>
    <recommendedName>
        <fullName evidence="2">DDE-1 domain-containing protein</fullName>
    </recommendedName>
</protein>
<dbReference type="RefSeq" id="XP_009821628.1">
    <property type="nucleotide sequence ID" value="XM_009823326.1"/>
</dbReference>
<evidence type="ECO:0000313" key="1">
    <source>
        <dbReference type="EMBL" id="ETV89228.1"/>
    </source>
</evidence>
<dbReference type="AlphaFoldDB" id="W4HDL7"/>
<reference evidence="1" key="1">
    <citation type="submission" date="2013-12" db="EMBL/GenBank/DDBJ databases">
        <title>The Genome Sequence of Aphanomyces astaci APO3.</title>
        <authorList>
            <consortium name="The Broad Institute Genomics Platform"/>
            <person name="Russ C."/>
            <person name="Tyler B."/>
            <person name="van West P."/>
            <person name="Dieguez-Uribeondo J."/>
            <person name="Young S.K."/>
            <person name="Zeng Q."/>
            <person name="Gargeya S."/>
            <person name="Fitzgerald M."/>
            <person name="Abouelleil A."/>
            <person name="Alvarado L."/>
            <person name="Chapman S.B."/>
            <person name="Gainer-Dewar J."/>
            <person name="Goldberg J."/>
            <person name="Griggs A."/>
            <person name="Gujja S."/>
            <person name="Hansen M."/>
            <person name="Howarth C."/>
            <person name="Imamovic A."/>
            <person name="Ireland A."/>
            <person name="Larimer J."/>
            <person name="McCowan C."/>
            <person name="Murphy C."/>
            <person name="Pearson M."/>
            <person name="Poon T.W."/>
            <person name="Priest M."/>
            <person name="Roberts A."/>
            <person name="Saif S."/>
            <person name="Shea T."/>
            <person name="Sykes S."/>
            <person name="Wortman J."/>
            <person name="Nusbaum C."/>
            <person name="Birren B."/>
        </authorList>
    </citation>
    <scope>NUCLEOTIDE SEQUENCE [LARGE SCALE GENOMIC DNA]</scope>
    <source>
        <strain evidence="1">APO3</strain>
    </source>
</reference>
<dbReference type="GeneID" id="20802580"/>
<proteinExistence type="predicted"/>
<accession>W4HDL7</accession>
<evidence type="ECO:0008006" key="2">
    <source>
        <dbReference type="Google" id="ProtNLM"/>
    </source>
</evidence>
<organism evidence="1">
    <name type="scientific">Aphanomyces astaci</name>
    <name type="common">Crayfish plague agent</name>
    <dbReference type="NCBI Taxonomy" id="112090"/>
    <lineage>
        <taxon>Eukaryota</taxon>
        <taxon>Sar</taxon>
        <taxon>Stramenopiles</taxon>
        <taxon>Oomycota</taxon>
        <taxon>Saprolegniomycetes</taxon>
        <taxon>Saprolegniales</taxon>
        <taxon>Verrucalvaceae</taxon>
        <taxon>Aphanomyces</taxon>
    </lineage>
</organism>
<dbReference type="EMBL" id="KI913114">
    <property type="protein sequence ID" value="ETV89228.1"/>
    <property type="molecule type" value="Genomic_DNA"/>
</dbReference>
<gene>
    <name evidence="1" type="ORF">H257_00584</name>
</gene>
<dbReference type="VEuPathDB" id="FungiDB:H257_00584"/>